<evidence type="ECO:0000256" key="1">
    <source>
        <dbReference type="ARBA" id="ARBA00008023"/>
    </source>
</evidence>
<dbReference type="FunFam" id="3.90.950.10:FF:000001">
    <property type="entry name" value="dITP/XTP pyrophosphatase"/>
    <property type="match status" value="1"/>
</dbReference>
<feature type="binding site" evidence="10">
    <location>
        <position position="41"/>
    </location>
    <ligand>
        <name>Mg(2+)</name>
        <dbReference type="ChEBI" id="CHEBI:18420"/>
    </ligand>
</feature>
<dbReference type="eggNOG" id="COG0127">
    <property type="taxonomic scope" value="Bacteria"/>
</dbReference>
<dbReference type="GO" id="GO:0000166">
    <property type="term" value="F:nucleotide binding"/>
    <property type="evidence" value="ECO:0007669"/>
    <property type="project" value="UniProtKB-KW"/>
</dbReference>
<dbReference type="AlphaFoldDB" id="A0A160MEW1"/>
<dbReference type="NCBIfam" id="NF011397">
    <property type="entry name" value="PRK14822.1"/>
    <property type="match status" value="1"/>
</dbReference>
<dbReference type="Gene3D" id="3.90.950.10">
    <property type="match status" value="1"/>
</dbReference>
<dbReference type="GO" id="GO:0009146">
    <property type="term" value="P:purine nucleoside triphosphate catabolic process"/>
    <property type="evidence" value="ECO:0007669"/>
    <property type="project" value="UniProtKB-UniRule"/>
</dbReference>
<feature type="active site" description="Proton acceptor" evidence="10">
    <location>
        <position position="70"/>
    </location>
</feature>
<dbReference type="GO" id="GO:0035870">
    <property type="term" value="F:dITP diphosphatase activity"/>
    <property type="evidence" value="ECO:0007669"/>
    <property type="project" value="UniProtKB-UniRule"/>
</dbReference>
<dbReference type="GO" id="GO:0005829">
    <property type="term" value="C:cytosol"/>
    <property type="evidence" value="ECO:0007669"/>
    <property type="project" value="TreeGrafter"/>
</dbReference>
<evidence type="ECO:0000256" key="2">
    <source>
        <dbReference type="ARBA" id="ARBA00011738"/>
    </source>
</evidence>
<evidence type="ECO:0000256" key="5">
    <source>
        <dbReference type="ARBA" id="ARBA00022801"/>
    </source>
</evidence>
<feature type="binding site" evidence="10">
    <location>
        <position position="71"/>
    </location>
    <ligand>
        <name>substrate</name>
    </ligand>
</feature>
<comment type="catalytic activity">
    <reaction evidence="9 10">
        <text>XTP + H2O = XMP + diphosphate + H(+)</text>
        <dbReference type="Rhea" id="RHEA:28610"/>
        <dbReference type="ChEBI" id="CHEBI:15377"/>
        <dbReference type="ChEBI" id="CHEBI:15378"/>
        <dbReference type="ChEBI" id="CHEBI:33019"/>
        <dbReference type="ChEBI" id="CHEBI:57464"/>
        <dbReference type="ChEBI" id="CHEBI:61314"/>
        <dbReference type="EC" id="3.6.1.66"/>
    </reaction>
</comment>
<evidence type="ECO:0000256" key="11">
    <source>
        <dbReference type="RuleBase" id="RU003781"/>
    </source>
</evidence>
<accession>A0A160MEW1</accession>
<gene>
    <name evidence="12" type="ORF">A361_21895</name>
</gene>
<dbReference type="EC" id="3.6.1.66" evidence="10"/>
<feature type="binding site" evidence="10">
    <location>
        <position position="176"/>
    </location>
    <ligand>
        <name>substrate</name>
    </ligand>
</feature>
<dbReference type="RefSeq" id="WP_019383251.1">
    <property type="nucleotide sequence ID" value="NZ_CP015506.1"/>
</dbReference>
<dbReference type="CDD" id="cd00515">
    <property type="entry name" value="HAM1"/>
    <property type="match status" value="1"/>
</dbReference>
<comment type="function">
    <text evidence="10">Pyrophosphatase that catalyzes the hydrolysis of nucleoside triphosphates to their monophosphate derivatives, with a high preference for the non-canonical purine nucleotides XTP (xanthosine triphosphate), dITP (deoxyinosine triphosphate) and ITP. Seems to function as a house-cleaning enzyme that removes non-canonical purine nucleotides from the nucleotide pool, thus preventing their incorporation into DNA/RNA and avoiding chromosomal lesions.</text>
</comment>
<dbReference type="GO" id="GO:0017111">
    <property type="term" value="F:ribonucleoside triphosphate phosphatase activity"/>
    <property type="evidence" value="ECO:0007669"/>
    <property type="project" value="InterPro"/>
</dbReference>
<comment type="similarity">
    <text evidence="1 10 11">Belongs to the HAM1 NTPase family.</text>
</comment>
<evidence type="ECO:0000313" key="13">
    <source>
        <dbReference type="Proteomes" id="UP000077856"/>
    </source>
</evidence>
<dbReference type="KEGG" id="bon:A361_21895"/>
<dbReference type="GO" id="GO:0036220">
    <property type="term" value="F:ITP diphosphatase activity"/>
    <property type="evidence" value="ECO:0007669"/>
    <property type="project" value="UniProtKB-UniRule"/>
</dbReference>
<evidence type="ECO:0000256" key="7">
    <source>
        <dbReference type="ARBA" id="ARBA00023080"/>
    </source>
</evidence>
<feature type="binding site" evidence="10">
    <location>
        <begin position="181"/>
        <end position="182"/>
    </location>
    <ligand>
        <name>substrate</name>
    </ligand>
</feature>
<dbReference type="GO" id="GO:0046872">
    <property type="term" value="F:metal ion binding"/>
    <property type="evidence" value="ECO:0007669"/>
    <property type="project" value="UniProtKB-KW"/>
</dbReference>
<proteinExistence type="inferred from homology"/>
<dbReference type="GO" id="GO:0009117">
    <property type="term" value="P:nucleotide metabolic process"/>
    <property type="evidence" value="ECO:0007669"/>
    <property type="project" value="UniProtKB-KW"/>
</dbReference>
<dbReference type="InterPro" id="IPR020922">
    <property type="entry name" value="dITP/XTP_pyrophosphatase"/>
</dbReference>
<evidence type="ECO:0000256" key="10">
    <source>
        <dbReference type="HAMAP-Rule" id="MF_01405"/>
    </source>
</evidence>
<dbReference type="STRING" id="1196031.A361_21895"/>
<dbReference type="EMBL" id="CP015506">
    <property type="protein sequence ID" value="AND41699.1"/>
    <property type="molecule type" value="Genomic_DNA"/>
</dbReference>
<keyword evidence="6 10" id="KW-0460">Magnesium</keyword>
<dbReference type="PANTHER" id="PTHR11067">
    <property type="entry name" value="INOSINE TRIPHOSPHATE PYROPHOSPHATASE/HAM1 PROTEIN"/>
    <property type="match status" value="1"/>
</dbReference>
<keyword evidence="7 10" id="KW-0546">Nucleotide metabolism</keyword>
<name>A0A160MEW1_9BACI</name>
<comment type="subunit">
    <text evidence="2 10">Homodimer.</text>
</comment>
<dbReference type="InterPro" id="IPR002637">
    <property type="entry name" value="RdgB/HAM1"/>
</dbReference>
<comment type="catalytic activity">
    <reaction evidence="10">
        <text>ITP + H2O = IMP + diphosphate + H(+)</text>
        <dbReference type="Rhea" id="RHEA:29399"/>
        <dbReference type="ChEBI" id="CHEBI:15377"/>
        <dbReference type="ChEBI" id="CHEBI:15378"/>
        <dbReference type="ChEBI" id="CHEBI:33019"/>
        <dbReference type="ChEBI" id="CHEBI:58053"/>
        <dbReference type="ChEBI" id="CHEBI:61402"/>
        <dbReference type="EC" id="3.6.1.66"/>
    </reaction>
</comment>
<evidence type="ECO:0000256" key="4">
    <source>
        <dbReference type="ARBA" id="ARBA00022741"/>
    </source>
</evidence>
<keyword evidence="3 10" id="KW-0479">Metal-binding</keyword>
<feature type="binding site" evidence="10">
    <location>
        <begin position="8"/>
        <end position="13"/>
    </location>
    <ligand>
        <name>substrate</name>
    </ligand>
</feature>
<dbReference type="NCBIfam" id="TIGR00042">
    <property type="entry name" value="RdgB/HAM1 family non-canonical purine NTP pyrophosphatase"/>
    <property type="match status" value="1"/>
</dbReference>
<dbReference type="Pfam" id="PF01725">
    <property type="entry name" value="Ham1p_like"/>
    <property type="match status" value="1"/>
</dbReference>
<dbReference type="PANTHER" id="PTHR11067:SF9">
    <property type="entry name" value="INOSINE TRIPHOSPHATE PYROPHOSPHATASE"/>
    <property type="match status" value="1"/>
</dbReference>
<comment type="catalytic activity">
    <reaction evidence="8 10">
        <text>dITP + H2O = dIMP + diphosphate + H(+)</text>
        <dbReference type="Rhea" id="RHEA:28342"/>
        <dbReference type="ChEBI" id="CHEBI:15377"/>
        <dbReference type="ChEBI" id="CHEBI:15378"/>
        <dbReference type="ChEBI" id="CHEBI:33019"/>
        <dbReference type="ChEBI" id="CHEBI:61194"/>
        <dbReference type="ChEBI" id="CHEBI:61382"/>
        <dbReference type="EC" id="3.6.1.66"/>
    </reaction>
</comment>
<evidence type="ECO:0000256" key="6">
    <source>
        <dbReference type="ARBA" id="ARBA00022842"/>
    </source>
</evidence>
<dbReference type="InterPro" id="IPR029001">
    <property type="entry name" value="ITPase-like_fam"/>
</dbReference>
<sequence length="203" mass="22496">MQEVIIATKNAGKAREFERMFKPLGYEVKTLLDYPDFHDVEETGSTFEENAILKAEAVSEAFGRMVIADDSGLIIDALGGKPGIYSARYAGEEKNDQKNMEKVLDELESIPDHKRQARFYCALAIAAPGKTTVTVAGTCEGHILREKRGTNGFGYDPIFFTEEKNKAMAELMPEEKSQISHRANALKKLEELLPSFVTGAENS</sequence>
<feature type="binding site" evidence="10">
    <location>
        <position position="70"/>
    </location>
    <ligand>
        <name>Mg(2+)</name>
        <dbReference type="ChEBI" id="CHEBI:18420"/>
    </ligand>
</feature>
<evidence type="ECO:0000256" key="8">
    <source>
        <dbReference type="ARBA" id="ARBA00051875"/>
    </source>
</evidence>
<evidence type="ECO:0000313" key="12">
    <source>
        <dbReference type="EMBL" id="AND41699.1"/>
    </source>
</evidence>
<keyword evidence="4 10" id="KW-0547">Nucleotide-binding</keyword>
<comment type="cofactor">
    <cofactor evidence="10">
        <name>Mg(2+)</name>
        <dbReference type="ChEBI" id="CHEBI:18420"/>
    </cofactor>
    <text evidence="10">Binds 1 Mg(2+) ion per subunit.</text>
</comment>
<reference evidence="12 13" key="1">
    <citation type="submission" date="2016-04" db="EMBL/GenBank/DDBJ databases">
        <title>Complete genome sequence of Bacillus oceanisediminis strain 2691.</title>
        <authorList>
            <person name="Jeong H."/>
            <person name="Kim H.J."/>
            <person name="Lee D.-W."/>
        </authorList>
    </citation>
    <scope>NUCLEOTIDE SEQUENCE [LARGE SCALE GENOMIC DNA]</scope>
    <source>
        <strain evidence="12 13">2691</strain>
    </source>
</reference>
<dbReference type="HAMAP" id="MF_01405">
    <property type="entry name" value="Non_canon_purine_NTPase"/>
    <property type="match status" value="1"/>
</dbReference>
<organism evidence="12 13">
    <name type="scientific">Cytobacillus oceanisediminis 2691</name>
    <dbReference type="NCBI Taxonomy" id="1196031"/>
    <lineage>
        <taxon>Bacteria</taxon>
        <taxon>Bacillati</taxon>
        <taxon>Bacillota</taxon>
        <taxon>Bacilli</taxon>
        <taxon>Bacillales</taxon>
        <taxon>Bacillaceae</taxon>
        <taxon>Cytobacillus</taxon>
    </lineage>
</organism>
<protein>
    <recommendedName>
        <fullName evidence="10">dITP/XTP pyrophosphatase</fullName>
        <ecNumber evidence="10">3.6.1.66</ecNumber>
    </recommendedName>
    <alternativeName>
        <fullName evidence="10">Non-canonical purine NTP pyrophosphatase</fullName>
    </alternativeName>
    <alternativeName>
        <fullName evidence="10">Non-standard purine NTP pyrophosphatase</fullName>
    </alternativeName>
    <alternativeName>
        <fullName evidence="10">Nucleoside-triphosphate diphosphatase</fullName>
    </alternativeName>
    <alternativeName>
        <fullName evidence="10">Nucleoside-triphosphate pyrophosphatase</fullName>
        <shortName evidence="10">NTPase</shortName>
    </alternativeName>
</protein>
<keyword evidence="5 10" id="KW-0378">Hydrolase</keyword>
<dbReference type="SUPFAM" id="SSF52972">
    <property type="entry name" value="ITPase-like"/>
    <property type="match status" value="1"/>
</dbReference>
<evidence type="ECO:0000256" key="9">
    <source>
        <dbReference type="ARBA" id="ARBA00052017"/>
    </source>
</evidence>
<dbReference type="GO" id="GO:0036222">
    <property type="term" value="F:XTP diphosphatase activity"/>
    <property type="evidence" value="ECO:0007669"/>
    <property type="project" value="UniProtKB-UniRule"/>
</dbReference>
<feature type="binding site" evidence="10">
    <location>
        <begin position="153"/>
        <end position="156"/>
    </location>
    <ligand>
        <name>substrate</name>
    </ligand>
</feature>
<dbReference type="Proteomes" id="UP000077856">
    <property type="component" value="Chromosome"/>
</dbReference>
<evidence type="ECO:0000256" key="3">
    <source>
        <dbReference type="ARBA" id="ARBA00022723"/>
    </source>
</evidence>